<evidence type="ECO:0000313" key="1">
    <source>
        <dbReference type="EMBL" id="KAK8216725.1"/>
    </source>
</evidence>
<proteinExistence type="predicted"/>
<protein>
    <submittedName>
        <fullName evidence="1">Ph-response sensor protein</fullName>
    </submittedName>
</protein>
<organism evidence="1 2">
    <name type="scientific">Zalaria obscura</name>
    <dbReference type="NCBI Taxonomy" id="2024903"/>
    <lineage>
        <taxon>Eukaryota</taxon>
        <taxon>Fungi</taxon>
        <taxon>Dikarya</taxon>
        <taxon>Ascomycota</taxon>
        <taxon>Pezizomycotina</taxon>
        <taxon>Dothideomycetes</taxon>
        <taxon>Dothideomycetidae</taxon>
        <taxon>Dothideales</taxon>
        <taxon>Zalariaceae</taxon>
        <taxon>Zalaria</taxon>
    </lineage>
</organism>
<dbReference type="EMBL" id="JAMKPW020000007">
    <property type="protein sequence ID" value="KAK8216725.1"/>
    <property type="molecule type" value="Genomic_DNA"/>
</dbReference>
<comment type="caution">
    <text evidence="1">The sequence shown here is derived from an EMBL/GenBank/DDBJ whole genome shotgun (WGS) entry which is preliminary data.</text>
</comment>
<name>A0ACC3SNL4_9PEZI</name>
<gene>
    <name evidence="1" type="primary">RIM8</name>
    <name evidence="1" type="ORF">M8818_001688</name>
</gene>
<sequence>MVPGPDHSSSPGRRILSRFASPFASKSRNSPEFHIQVHDPHRQYSPGDAVKGSVVVKITKPVRVTHIAICLHGFVQVYKTPNTPPGDHFWRSNTSIGRGRGKKSGEYFGNGFATLFEDEVVLCGEGRLAEGSYQFEFELAFPDADLPSSIDFERGTITYMLTASVTRPTTISPVAFKDQKIYFVEQIDISPLIPPKPRTITLEPVPKKSRASKKSTGLSDGGGRVPGSSASGRTRMSTASSLPSTPVEQESVRSPSPSERSLESGLSSNGAASTSASARQSQRTSDSGTKNTSKASSKDRTITATVESLAGGCLRGDTIVVKISIDHTKHIKSLNGVILTLYRQARADMHPALPLGPTSEGEKRKYEDYYPKSVTGLGGLSLSGAGSSHIFRKDLAQVFMPLIVDPQTLSADIQAKIRVPEEAFPTISTVPGAMISFKYYIEAVIDIQAKLPAQSRAFPQNGGEGVLPGHPIGQGFSGTGSERNTYIPYGSSMVDTTPIRRDKSVITCVFEVIVGTLDSERRKGKRRAVEPSVIHEAQNRTHEPEQVESEWHQTQQPQSTEYDWGAHYWHQYHSHQSDDMYTGGTQYDQSQNYDYTNGYGYSLPPPITDEEGLSEKERLRRAEARLLPSQPPTAAQYQAAEAPSAPVLSEEEAEHQAHTGYSDDQSRNANQHIEQSQHFPDSGTLDYPVHEVADGEPSSSGYQGEVADPRPPSSDDKQEMQRRELQLKASAPPVNGINEQTGPSAPMLHDEDDTVQLFDGNGSTDSSRDHPLPRYER</sequence>
<reference evidence="1" key="1">
    <citation type="submission" date="2024-02" db="EMBL/GenBank/DDBJ databases">
        <title>Metagenome Assembled Genome of Zalaria obscura JY119.</title>
        <authorList>
            <person name="Vighnesh L."/>
            <person name="Jagadeeshwari U."/>
            <person name="Venkata Ramana C."/>
            <person name="Sasikala C."/>
        </authorList>
    </citation>
    <scope>NUCLEOTIDE SEQUENCE</scope>
    <source>
        <strain evidence="1">JY119</strain>
    </source>
</reference>
<keyword evidence="2" id="KW-1185">Reference proteome</keyword>
<accession>A0ACC3SNL4</accession>
<evidence type="ECO:0000313" key="2">
    <source>
        <dbReference type="Proteomes" id="UP001320706"/>
    </source>
</evidence>
<dbReference type="Proteomes" id="UP001320706">
    <property type="component" value="Unassembled WGS sequence"/>
</dbReference>